<gene>
    <name evidence="4" type="ORF">SEMRO_218_G090080.1</name>
</gene>
<dbReference type="AlphaFoldDB" id="A0A9N8DLC8"/>
<evidence type="ECO:0000313" key="5">
    <source>
        <dbReference type="Proteomes" id="UP001153069"/>
    </source>
</evidence>
<feature type="compositionally biased region" description="Acidic residues" evidence="2">
    <location>
        <begin position="119"/>
        <end position="143"/>
    </location>
</feature>
<evidence type="ECO:0000256" key="1">
    <source>
        <dbReference type="ARBA" id="ARBA00007514"/>
    </source>
</evidence>
<dbReference type="Gene3D" id="3.30.780.10">
    <property type="entry name" value="SUI1-like domain"/>
    <property type="match status" value="1"/>
</dbReference>
<dbReference type="Proteomes" id="UP001153069">
    <property type="component" value="Unassembled WGS sequence"/>
</dbReference>
<feature type="compositionally biased region" description="Basic and acidic residues" evidence="2">
    <location>
        <begin position="58"/>
        <end position="69"/>
    </location>
</feature>
<dbReference type="Pfam" id="PF01253">
    <property type="entry name" value="SUI1"/>
    <property type="match status" value="1"/>
</dbReference>
<comment type="caution">
    <text evidence="4">The sequence shown here is derived from an EMBL/GenBank/DDBJ whole genome shotgun (WGS) entry which is preliminary data.</text>
</comment>
<name>A0A9N8DLC8_9STRA</name>
<accession>A0A9N8DLC8</accession>
<dbReference type="GO" id="GO:0001731">
    <property type="term" value="P:formation of translation preinitiation complex"/>
    <property type="evidence" value="ECO:0007669"/>
    <property type="project" value="TreeGrafter"/>
</dbReference>
<evidence type="ECO:0000313" key="4">
    <source>
        <dbReference type="EMBL" id="CAB9505083.1"/>
    </source>
</evidence>
<dbReference type="InterPro" id="IPR046447">
    <property type="entry name" value="DENR_C"/>
</dbReference>
<dbReference type="GO" id="GO:0003743">
    <property type="term" value="F:translation initiation factor activity"/>
    <property type="evidence" value="ECO:0007669"/>
    <property type="project" value="UniProtKB-KW"/>
</dbReference>
<evidence type="ECO:0000259" key="3">
    <source>
        <dbReference type="PROSITE" id="PS50296"/>
    </source>
</evidence>
<feature type="domain" description="SUI1" evidence="3">
    <location>
        <begin position="174"/>
        <end position="251"/>
    </location>
</feature>
<keyword evidence="5" id="KW-1185">Reference proteome</keyword>
<dbReference type="InterPro" id="IPR048517">
    <property type="entry name" value="DENR_N"/>
</dbReference>
<dbReference type="InterPro" id="IPR036877">
    <property type="entry name" value="SUI1_dom_sf"/>
</dbReference>
<dbReference type="InterPro" id="IPR001950">
    <property type="entry name" value="SUI1"/>
</dbReference>
<dbReference type="PANTHER" id="PTHR12789">
    <property type="entry name" value="DENSITY-REGULATED PROTEIN HOMOLOG"/>
    <property type="match status" value="1"/>
</dbReference>
<dbReference type="InterPro" id="IPR050318">
    <property type="entry name" value="DENR/SUI1_TIF"/>
</dbReference>
<comment type="similarity">
    <text evidence="1">Belongs to the DENR family.</text>
</comment>
<dbReference type="PANTHER" id="PTHR12789:SF0">
    <property type="entry name" value="DENSITY-REGULATED PROTEIN"/>
    <property type="match status" value="1"/>
</dbReference>
<keyword evidence="4" id="KW-0648">Protein biosynthesis</keyword>
<feature type="region of interest" description="Disordered" evidence="2">
    <location>
        <begin position="113"/>
        <end position="177"/>
    </location>
</feature>
<reference evidence="4" key="1">
    <citation type="submission" date="2020-06" db="EMBL/GenBank/DDBJ databases">
        <authorList>
            <consortium name="Plant Systems Biology data submission"/>
        </authorList>
    </citation>
    <scope>NUCLEOTIDE SEQUENCE</scope>
    <source>
        <strain evidence="4">D6</strain>
    </source>
</reference>
<proteinExistence type="inferred from homology"/>
<dbReference type="SUPFAM" id="SSF55159">
    <property type="entry name" value="eIF1-like"/>
    <property type="match status" value="1"/>
</dbReference>
<feature type="compositionally biased region" description="Basic residues" evidence="2">
    <location>
        <begin position="153"/>
        <end position="166"/>
    </location>
</feature>
<dbReference type="Pfam" id="PF21023">
    <property type="entry name" value="DENR_N"/>
    <property type="match status" value="1"/>
</dbReference>
<protein>
    <submittedName>
        <fullName evidence="4">Translation initiation factor SUI1</fullName>
    </submittedName>
</protein>
<dbReference type="EMBL" id="CAICTM010000217">
    <property type="protein sequence ID" value="CAB9505083.1"/>
    <property type="molecule type" value="Genomic_DNA"/>
</dbReference>
<dbReference type="PROSITE" id="PS50296">
    <property type="entry name" value="SUI1"/>
    <property type="match status" value="1"/>
</dbReference>
<sequence>MLERQEMIYCGACGMPPEYCEWGPDYETHCLPWLKKHHSALFEELAEKRGTPAASAGDAKDEKPVKQRPEAPWTTEQRLMEFYKQYEPNKLDNVPGLLEKYAGKEDKLFQALTKKYGPEPDDPYYDDSEDEEEDDEEELEEDMANVTLSAADKKKRRGAGAKKKKKGDGSGPRVVVQKRAQNKRRILTVIMGMETVEDVKLKDVSKAFSKRFAGSSSVKDGVPGPSGKSAKEIIIQGDHLYDVAEMIVDKFGVPDTAVFLDIDGDVVPLR</sequence>
<feature type="region of interest" description="Disordered" evidence="2">
    <location>
        <begin position="48"/>
        <end position="74"/>
    </location>
</feature>
<dbReference type="GO" id="GO:0003729">
    <property type="term" value="F:mRNA binding"/>
    <property type="evidence" value="ECO:0007669"/>
    <property type="project" value="TreeGrafter"/>
</dbReference>
<dbReference type="GO" id="GO:0002188">
    <property type="term" value="P:translation reinitiation"/>
    <property type="evidence" value="ECO:0007669"/>
    <property type="project" value="TreeGrafter"/>
</dbReference>
<dbReference type="CDD" id="cd11607">
    <property type="entry name" value="DENR_C"/>
    <property type="match status" value="1"/>
</dbReference>
<dbReference type="OrthoDB" id="277199at2759"/>
<organism evidence="4 5">
    <name type="scientific">Seminavis robusta</name>
    <dbReference type="NCBI Taxonomy" id="568900"/>
    <lineage>
        <taxon>Eukaryota</taxon>
        <taxon>Sar</taxon>
        <taxon>Stramenopiles</taxon>
        <taxon>Ochrophyta</taxon>
        <taxon>Bacillariophyta</taxon>
        <taxon>Bacillariophyceae</taxon>
        <taxon>Bacillariophycidae</taxon>
        <taxon>Naviculales</taxon>
        <taxon>Naviculaceae</taxon>
        <taxon>Seminavis</taxon>
    </lineage>
</organism>
<keyword evidence="4" id="KW-0396">Initiation factor</keyword>
<evidence type="ECO:0000256" key="2">
    <source>
        <dbReference type="SAM" id="MobiDB-lite"/>
    </source>
</evidence>